<evidence type="ECO:0000313" key="2">
    <source>
        <dbReference type="Proteomes" id="UP001501204"/>
    </source>
</evidence>
<keyword evidence="2" id="KW-1185">Reference proteome</keyword>
<dbReference type="Proteomes" id="UP001501204">
    <property type="component" value="Unassembled WGS sequence"/>
</dbReference>
<evidence type="ECO:0000313" key="1">
    <source>
        <dbReference type="EMBL" id="GAA1768642.1"/>
    </source>
</evidence>
<proteinExistence type="predicted"/>
<comment type="caution">
    <text evidence="1">The sequence shown here is derived from an EMBL/GenBank/DDBJ whole genome shotgun (WGS) entry which is preliminary data.</text>
</comment>
<reference evidence="2" key="1">
    <citation type="journal article" date="2019" name="Int. J. Syst. Evol. Microbiol.">
        <title>The Global Catalogue of Microorganisms (GCM) 10K type strain sequencing project: providing services to taxonomists for standard genome sequencing and annotation.</title>
        <authorList>
            <consortium name="The Broad Institute Genomics Platform"/>
            <consortium name="The Broad Institute Genome Sequencing Center for Infectious Disease"/>
            <person name="Wu L."/>
            <person name="Ma J."/>
        </authorList>
    </citation>
    <scope>NUCLEOTIDE SEQUENCE [LARGE SCALE GENOMIC DNA]</scope>
    <source>
        <strain evidence="2">JCM 14735</strain>
    </source>
</reference>
<gene>
    <name evidence="1" type="ORF">GCM10009767_28500</name>
</gene>
<protein>
    <submittedName>
        <fullName evidence="1">Uncharacterized protein</fullName>
    </submittedName>
</protein>
<sequence length="115" mass="12717">MLTVCPWPEWERTSDPRLRPVDESAEVLVDDWARLAMDLILLTVVTAAIGRGGVRDQSSRLAGAYAGAPRRAGSGAEFVDCEGHRDGLLSLDFTECKFDTQVFSTSNMHNAYQRD</sequence>
<organism evidence="1 2">
    <name type="scientific">Kocuria aegyptia</name>
    <dbReference type="NCBI Taxonomy" id="330943"/>
    <lineage>
        <taxon>Bacteria</taxon>
        <taxon>Bacillati</taxon>
        <taxon>Actinomycetota</taxon>
        <taxon>Actinomycetes</taxon>
        <taxon>Micrococcales</taxon>
        <taxon>Micrococcaceae</taxon>
        <taxon>Kocuria</taxon>
    </lineage>
</organism>
<dbReference type="EMBL" id="BAAAOA010000040">
    <property type="protein sequence ID" value="GAA1768642.1"/>
    <property type="molecule type" value="Genomic_DNA"/>
</dbReference>
<accession>A0ABP4X6E9</accession>
<name>A0ABP4X6E9_9MICC</name>